<dbReference type="Pfam" id="PF00001">
    <property type="entry name" value="7tm_1"/>
    <property type="match status" value="1"/>
</dbReference>
<comment type="caution">
    <text evidence="12">The sequence shown here is derived from an EMBL/GenBank/DDBJ whole genome shotgun (WGS) entry which is preliminary data.</text>
</comment>
<dbReference type="PROSITE" id="PS50262">
    <property type="entry name" value="G_PROTEIN_RECEP_F1_2"/>
    <property type="match status" value="1"/>
</dbReference>
<evidence type="ECO:0000256" key="9">
    <source>
        <dbReference type="RuleBase" id="RU000688"/>
    </source>
</evidence>
<evidence type="ECO:0000256" key="8">
    <source>
        <dbReference type="ARBA" id="ARBA00023224"/>
    </source>
</evidence>
<keyword evidence="6 10" id="KW-0472">Membrane</keyword>
<evidence type="ECO:0000256" key="5">
    <source>
        <dbReference type="ARBA" id="ARBA00023040"/>
    </source>
</evidence>
<evidence type="ECO:0000256" key="6">
    <source>
        <dbReference type="ARBA" id="ARBA00023136"/>
    </source>
</evidence>
<feature type="transmembrane region" description="Helical" evidence="10">
    <location>
        <begin position="189"/>
        <end position="207"/>
    </location>
</feature>
<dbReference type="Proteomes" id="UP001159427">
    <property type="component" value="Unassembled WGS sequence"/>
</dbReference>
<dbReference type="PROSITE" id="PS00237">
    <property type="entry name" value="G_PROTEIN_RECEP_F1_1"/>
    <property type="match status" value="1"/>
</dbReference>
<keyword evidence="3 9" id="KW-0812">Transmembrane</keyword>
<keyword evidence="13" id="KW-1185">Reference proteome</keyword>
<gene>
    <name evidence="12" type="ORF">PEVE_00040864</name>
</gene>
<feature type="transmembrane region" description="Helical" evidence="10">
    <location>
        <begin position="276"/>
        <end position="296"/>
    </location>
</feature>
<protein>
    <recommendedName>
        <fullName evidence="11">G-protein coupled receptors family 1 profile domain-containing protein</fullName>
    </recommendedName>
</protein>
<feature type="domain" description="G-protein coupled receptors family 1 profile" evidence="11">
    <location>
        <begin position="51"/>
        <end position="292"/>
    </location>
</feature>
<keyword evidence="4 10" id="KW-1133">Transmembrane helix</keyword>
<dbReference type="SMART" id="SM01381">
    <property type="entry name" value="7TM_GPCR_Srsx"/>
    <property type="match status" value="1"/>
</dbReference>
<evidence type="ECO:0000313" key="13">
    <source>
        <dbReference type="Proteomes" id="UP001159427"/>
    </source>
</evidence>
<evidence type="ECO:0000256" key="7">
    <source>
        <dbReference type="ARBA" id="ARBA00023170"/>
    </source>
</evidence>
<feature type="transmembrane region" description="Helical" evidence="10">
    <location>
        <begin position="72"/>
        <end position="97"/>
    </location>
</feature>
<dbReference type="PRINTS" id="PR00237">
    <property type="entry name" value="GPCRRHODOPSN"/>
</dbReference>
<dbReference type="InterPro" id="IPR017452">
    <property type="entry name" value="GPCR_Rhodpsn_7TM"/>
</dbReference>
<dbReference type="EMBL" id="CALNXI010000076">
    <property type="protein sequence ID" value="CAH3018024.1"/>
    <property type="molecule type" value="Genomic_DNA"/>
</dbReference>
<dbReference type="InterPro" id="IPR000276">
    <property type="entry name" value="GPCR_Rhodpsn"/>
</dbReference>
<dbReference type="InterPro" id="IPR050569">
    <property type="entry name" value="TAAR"/>
</dbReference>
<feature type="transmembrane region" description="Helical" evidence="10">
    <location>
        <begin position="40"/>
        <end position="60"/>
    </location>
</feature>
<dbReference type="PANTHER" id="PTHR24249">
    <property type="entry name" value="HISTAMINE RECEPTOR-RELATED G-PROTEIN COUPLED RECEPTOR"/>
    <property type="match status" value="1"/>
</dbReference>
<accession>A0ABN8LLJ8</accession>
<reference evidence="12 13" key="1">
    <citation type="submission" date="2022-05" db="EMBL/GenBank/DDBJ databases">
        <authorList>
            <consortium name="Genoscope - CEA"/>
            <person name="William W."/>
        </authorList>
    </citation>
    <scope>NUCLEOTIDE SEQUENCE [LARGE SCALE GENOMIC DNA]</scope>
</reference>
<evidence type="ECO:0000259" key="11">
    <source>
        <dbReference type="PROSITE" id="PS50262"/>
    </source>
</evidence>
<evidence type="ECO:0000256" key="4">
    <source>
        <dbReference type="ARBA" id="ARBA00022989"/>
    </source>
</evidence>
<sequence>MYLNFTASIPDNATQTSSFLATGNSQREIIFKVFLTRSVLAIPLALITSFSNGLVLFLFYKDPKKCIRSSPTSLLVASLALVDFLVGCALEPTDMYYNWSIAFGKKPQIDRKDMQSASAFLLLCSILLLMLITFDRYTAVSQPIKYAHRITKKRVYTSVIFVFIYCTTLIFAVRRWLERYRNELFCGHVDLVLIVTIALFGGIIISVRKQTRKLKRLSVSSDDVFVVQASERERKVTLTLSVMLVTFLACTMPWFIMMQVFDYCAICREKWWVMRLLFILVQANCAINPFICTLRLPRYKAGLKMALSQTACYRRACPSAWQGLQAYRLRKRSSSSYAPNEVISRRKRSSSCNLVKYSAVLTQYQFKNT</sequence>
<dbReference type="SUPFAM" id="SSF81321">
    <property type="entry name" value="Family A G protein-coupled receptor-like"/>
    <property type="match status" value="1"/>
</dbReference>
<evidence type="ECO:0000256" key="2">
    <source>
        <dbReference type="ARBA" id="ARBA00022475"/>
    </source>
</evidence>
<evidence type="ECO:0000256" key="10">
    <source>
        <dbReference type="SAM" id="Phobius"/>
    </source>
</evidence>
<evidence type="ECO:0000313" key="12">
    <source>
        <dbReference type="EMBL" id="CAH3018024.1"/>
    </source>
</evidence>
<dbReference type="PANTHER" id="PTHR24249:SF372">
    <property type="entry name" value="G-PROTEIN COUPLED RECEPTORS FAMILY 1 PROFILE DOMAIN-CONTAINING PROTEIN"/>
    <property type="match status" value="1"/>
</dbReference>
<evidence type="ECO:0000256" key="3">
    <source>
        <dbReference type="ARBA" id="ARBA00022692"/>
    </source>
</evidence>
<keyword evidence="5 9" id="KW-0297">G-protein coupled receptor</keyword>
<feature type="transmembrane region" description="Helical" evidence="10">
    <location>
        <begin position="117"/>
        <end position="134"/>
    </location>
</feature>
<comment type="similarity">
    <text evidence="9">Belongs to the G-protein coupled receptor 1 family.</text>
</comment>
<dbReference type="CDD" id="cd00637">
    <property type="entry name" value="7tm_classA_rhodopsin-like"/>
    <property type="match status" value="1"/>
</dbReference>
<keyword evidence="8 9" id="KW-0807">Transducer</keyword>
<evidence type="ECO:0000256" key="1">
    <source>
        <dbReference type="ARBA" id="ARBA00004651"/>
    </source>
</evidence>
<proteinExistence type="inferred from homology"/>
<keyword evidence="7 9" id="KW-0675">Receptor</keyword>
<dbReference type="Gene3D" id="1.20.1070.10">
    <property type="entry name" value="Rhodopsin 7-helix transmembrane proteins"/>
    <property type="match status" value="1"/>
</dbReference>
<keyword evidence="2" id="KW-1003">Cell membrane</keyword>
<comment type="subcellular location">
    <subcellularLocation>
        <location evidence="1">Cell membrane</location>
        <topology evidence="1">Multi-pass membrane protein</topology>
    </subcellularLocation>
</comment>
<feature type="transmembrane region" description="Helical" evidence="10">
    <location>
        <begin position="236"/>
        <end position="256"/>
    </location>
</feature>
<feature type="transmembrane region" description="Helical" evidence="10">
    <location>
        <begin position="155"/>
        <end position="177"/>
    </location>
</feature>
<organism evidence="12 13">
    <name type="scientific">Porites evermanni</name>
    <dbReference type="NCBI Taxonomy" id="104178"/>
    <lineage>
        <taxon>Eukaryota</taxon>
        <taxon>Metazoa</taxon>
        <taxon>Cnidaria</taxon>
        <taxon>Anthozoa</taxon>
        <taxon>Hexacorallia</taxon>
        <taxon>Scleractinia</taxon>
        <taxon>Fungiina</taxon>
        <taxon>Poritidae</taxon>
        <taxon>Porites</taxon>
    </lineage>
</organism>
<name>A0ABN8LLJ8_9CNID</name>